<accession>A0A7Y9F2R7</accession>
<feature type="compositionally biased region" description="Low complexity" evidence="1">
    <location>
        <begin position="126"/>
        <end position="146"/>
    </location>
</feature>
<keyword evidence="2" id="KW-0812">Transmembrane</keyword>
<dbReference type="AlphaFoldDB" id="A0A7Y9F2R7"/>
<evidence type="ECO:0000256" key="1">
    <source>
        <dbReference type="SAM" id="MobiDB-lite"/>
    </source>
</evidence>
<feature type="region of interest" description="Disordered" evidence="1">
    <location>
        <begin position="1"/>
        <end position="33"/>
    </location>
</feature>
<feature type="compositionally biased region" description="Acidic residues" evidence="1">
    <location>
        <begin position="116"/>
        <end position="125"/>
    </location>
</feature>
<dbReference type="EMBL" id="JACCBE010000001">
    <property type="protein sequence ID" value="NYD58545.1"/>
    <property type="molecule type" value="Genomic_DNA"/>
</dbReference>
<feature type="transmembrane region" description="Helical" evidence="2">
    <location>
        <begin position="71"/>
        <end position="89"/>
    </location>
</feature>
<proteinExistence type="predicted"/>
<evidence type="ECO:0000313" key="4">
    <source>
        <dbReference type="Proteomes" id="UP000516957"/>
    </source>
</evidence>
<evidence type="ECO:0000313" key="3">
    <source>
        <dbReference type="EMBL" id="NYD58545.1"/>
    </source>
</evidence>
<protein>
    <submittedName>
        <fullName evidence="3">Uncharacterized protein</fullName>
    </submittedName>
</protein>
<sequence length="257" mass="25282">MTDDTTPDGDGSTPPWGWSAVRERPTGEQPQRVLPSVVGAEMTAGLGPPVVPGPAPGVEGAAVRRDRRTTWGLRVAGLAFLALAGGGLLSTDIGAGLRDDVLAQLPDLLVPGSGSEPDEPTDGLEAEPAPAEAADAPQPQPAAVVPGTLLTPSVPSSGPSTDPGAEGPGTPDPPVDPPTEPPVDPGPPSPPPTRPGTVSSLLDPVVSGVAGLADDVTGGTTDPVMGVVVPATDGITDVLDGVVDPVLDLLGGVATGR</sequence>
<keyword evidence="2" id="KW-1133">Transmembrane helix</keyword>
<organism evidence="3 4">
    <name type="scientific">Nocardioides marinisabuli</name>
    <dbReference type="NCBI Taxonomy" id="419476"/>
    <lineage>
        <taxon>Bacteria</taxon>
        <taxon>Bacillati</taxon>
        <taxon>Actinomycetota</taxon>
        <taxon>Actinomycetes</taxon>
        <taxon>Propionibacteriales</taxon>
        <taxon>Nocardioidaceae</taxon>
        <taxon>Nocardioides</taxon>
    </lineage>
</organism>
<feature type="compositionally biased region" description="Polar residues" evidence="1">
    <location>
        <begin position="150"/>
        <end position="160"/>
    </location>
</feature>
<feature type="region of interest" description="Disordered" evidence="1">
    <location>
        <begin position="108"/>
        <end position="201"/>
    </location>
</feature>
<keyword evidence="2" id="KW-0472">Membrane</keyword>
<keyword evidence="4" id="KW-1185">Reference proteome</keyword>
<comment type="caution">
    <text evidence="3">The sequence shown here is derived from an EMBL/GenBank/DDBJ whole genome shotgun (WGS) entry which is preliminary data.</text>
</comment>
<name>A0A7Y9F2R7_9ACTN</name>
<feature type="compositionally biased region" description="Pro residues" evidence="1">
    <location>
        <begin position="170"/>
        <end position="194"/>
    </location>
</feature>
<evidence type="ECO:0000256" key="2">
    <source>
        <dbReference type="SAM" id="Phobius"/>
    </source>
</evidence>
<feature type="compositionally biased region" description="Low complexity" evidence="1">
    <location>
        <begin position="8"/>
        <end position="18"/>
    </location>
</feature>
<dbReference type="RefSeq" id="WP_179616139.1">
    <property type="nucleotide sequence ID" value="NZ_CP059163.1"/>
</dbReference>
<gene>
    <name evidence="3" type="ORF">BKA08_002783</name>
</gene>
<reference evidence="3 4" key="1">
    <citation type="submission" date="2020-07" db="EMBL/GenBank/DDBJ databases">
        <title>Sequencing the genomes of 1000 actinobacteria strains.</title>
        <authorList>
            <person name="Klenk H.-P."/>
        </authorList>
    </citation>
    <scope>NUCLEOTIDE SEQUENCE [LARGE SCALE GENOMIC DNA]</scope>
    <source>
        <strain evidence="3 4">DSM 18965</strain>
    </source>
</reference>
<dbReference type="Proteomes" id="UP000516957">
    <property type="component" value="Unassembled WGS sequence"/>
</dbReference>